<accession>A0A5J5B6J5</accession>
<evidence type="ECO:0000313" key="2">
    <source>
        <dbReference type="Proteomes" id="UP000325577"/>
    </source>
</evidence>
<keyword evidence="2" id="KW-1185">Reference proteome</keyword>
<gene>
    <name evidence="1" type="ORF">F0562_025517</name>
</gene>
<protein>
    <submittedName>
        <fullName evidence="1">Uncharacterized protein</fullName>
    </submittedName>
</protein>
<organism evidence="1 2">
    <name type="scientific">Nyssa sinensis</name>
    <dbReference type="NCBI Taxonomy" id="561372"/>
    <lineage>
        <taxon>Eukaryota</taxon>
        <taxon>Viridiplantae</taxon>
        <taxon>Streptophyta</taxon>
        <taxon>Embryophyta</taxon>
        <taxon>Tracheophyta</taxon>
        <taxon>Spermatophyta</taxon>
        <taxon>Magnoliopsida</taxon>
        <taxon>eudicotyledons</taxon>
        <taxon>Gunneridae</taxon>
        <taxon>Pentapetalae</taxon>
        <taxon>asterids</taxon>
        <taxon>Cornales</taxon>
        <taxon>Nyssaceae</taxon>
        <taxon>Nyssa</taxon>
    </lineage>
</organism>
<name>A0A5J5B6J5_9ASTE</name>
<proteinExistence type="predicted"/>
<sequence>MTNFLGGVFPIFAKTLPPLLGSSVIGDDSWNVGVPPQHCFLVEVVALSPRAHVVGYGHLEVVDSELVEATISLDHAKVASSGLDEVVVGPDHARVVGSGLAEVAIGLDHARVVGSGLAKAAIGFDHARVVGFGLAEVAAGSRLVEAWVEFERSKLADSEPSFP</sequence>
<dbReference type="Proteomes" id="UP000325577">
    <property type="component" value="Linkage Group LG14"/>
</dbReference>
<reference evidence="1 2" key="1">
    <citation type="submission" date="2019-09" db="EMBL/GenBank/DDBJ databases">
        <title>A chromosome-level genome assembly of the Chinese tupelo Nyssa sinensis.</title>
        <authorList>
            <person name="Yang X."/>
            <person name="Kang M."/>
            <person name="Yang Y."/>
            <person name="Xiong H."/>
            <person name="Wang M."/>
            <person name="Zhang Z."/>
            <person name="Wang Z."/>
            <person name="Wu H."/>
            <person name="Ma T."/>
            <person name="Liu J."/>
            <person name="Xi Z."/>
        </authorList>
    </citation>
    <scope>NUCLEOTIDE SEQUENCE [LARGE SCALE GENOMIC DNA]</scope>
    <source>
        <strain evidence="1">J267</strain>
        <tissue evidence="1">Leaf</tissue>
    </source>
</reference>
<dbReference type="AlphaFoldDB" id="A0A5J5B6J5"/>
<evidence type="ECO:0000313" key="1">
    <source>
        <dbReference type="EMBL" id="KAA8538825.1"/>
    </source>
</evidence>
<dbReference type="EMBL" id="CM018037">
    <property type="protein sequence ID" value="KAA8538825.1"/>
    <property type="molecule type" value="Genomic_DNA"/>
</dbReference>